<feature type="transmembrane region" description="Helical" evidence="1">
    <location>
        <begin position="38"/>
        <end position="59"/>
    </location>
</feature>
<dbReference type="AlphaFoldDB" id="A0A328BF56"/>
<sequence>MTEPYIVLAIAGVLFLALCVGLNWVFAARSFGQGFLRLLLSLIGLGVALFLLLALLMILSLGGPDTPADEERRRGGGGALFGLLFNPDFSAYLCGPFGLTSRVERFHFKVFTRGHTFSNTSL</sequence>
<organism evidence="2 3">
    <name type="scientific">Hymenobacter edaphi</name>
    <dbReference type="NCBI Taxonomy" id="2211146"/>
    <lineage>
        <taxon>Bacteria</taxon>
        <taxon>Pseudomonadati</taxon>
        <taxon>Bacteroidota</taxon>
        <taxon>Cytophagia</taxon>
        <taxon>Cytophagales</taxon>
        <taxon>Hymenobacteraceae</taxon>
        <taxon>Hymenobacter</taxon>
    </lineage>
</organism>
<gene>
    <name evidence="2" type="ORF">DLM85_13335</name>
</gene>
<keyword evidence="1" id="KW-1133">Transmembrane helix</keyword>
<dbReference type="Proteomes" id="UP000248553">
    <property type="component" value="Unassembled WGS sequence"/>
</dbReference>
<accession>A0A328BF56</accession>
<dbReference type="EMBL" id="QHKM01000004">
    <property type="protein sequence ID" value="RAK65703.1"/>
    <property type="molecule type" value="Genomic_DNA"/>
</dbReference>
<proteinExistence type="predicted"/>
<keyword evidence="1" id="KW-0472">Membrane</keyword>
<reference evidence="3" key="1">
    <citation type="submission" date="2018-05" db="EMBL/GenBank/DDBJ databases">
        <authorList>
            <person name="Nie L."/>
        </authorList>
    </citation>
    <scope>NUCLEOTIDE SEQUENCE [LARGE SCALE GENOMIC DNA]</scope>
    <source>
        <strain evidence="3">NL</strain>
    </source>
</reference>
<comment type="caution">
    <text evidence="2">The sequence shown here is derived from an EMBL/GenBank/DDBJ whole genome shotgun (WGS) entry which is preliminary data.</text>
</comment>
<protein>
    <submittedName>
        <fullName evidence="2">Uncharacterized protein</fullName>
    </submittedName>
</protein>
<keyword evidence="3" id="KW-1185">Reference proteome</keyword>
<feature type="transmembrane region" description="Helical" evidence="1">
    <location>
        <begin position="79"/>
        <end position="99"/>
    </location>
</feature>
<feature type="transmembrane region" description="Helical" evidence="1">
    <location>
        <begin position="6"/>
        <end position="26"/>
    </location>
</feature>
<dbReference type="RefSeq" id="WP_111478615.1">
    <property type="nucleotide sequence ID" value="NZ_QHKM01000004.1"/>
</dbReference>
<evidence type="ECO:0000256" key="1">
    <source>
        <dbReference type="SAM" id="Phobius"/>
    </source>
</evidence>
<evidence type="ECO:0000313" key="2">
    <source>
        <dbReference type="EMBL" id="RAK65703.1"/>
    </source>
</evidence>
<name>A0A328BF56_9BACT</name>
<keyword evidence="1" id="KW-0812">Transmembrane</keyword>
<evidence type="ECO:0000313" key="3">
    <source>
        <dbReference type="Proteomes" id="UP000248553"/>
    </source>
</evidence>